<protein>
    <submittedName>
        <fullName evidence="2">Uncharacterized protein</fullName>
    </submittedName>
</protein>
<organism evidence="2 3">
    <name type="scientific">Faecalibacterium longum</name>
    <dbReference type="NCBI Taxonomy" id="1851428"/>
    <lineage>
        <taxon>Bacteria</taxon>
        <taxon>Bacillati</taxon>
        <taxon>Bacillota</taxon>
        <taxon>Clostridia</taxon>
        <taxon>Eubacteriales</taxon>
        <taxon>Oscillospiraceae</taxon>
        <taxon>Faecalibacterium</taxon>
    </lineage>
</organism>
<reference evidence="2 3" key="1">
    <citation type="submission" date="2024-04" db="EMBL/GenBank/DDBJ databases">
        <title>Human intestinal bacterial collection.</title>
        <authorList>
            <person name="Pauvert C."/>
            <person name="Hitch T.C.A."/>
            <person name="Clavel T."/>
        </authorList>
    </citation>
    <scope>NUCLEOTIDE SEQUENCE [LARGE SCALE GENOMIC DNA]</scope>
    <source>
        <strain evidence="2 3">CLA-AA-H236</strain>
    </source>
</reference>
<dbReference type="Proteomes" id="UP001439984">
    <property type="component" value="Unassembled WGS sequence"/>
</dbReference>
<comment type="caution">
    <text evidence="2">The sequence shown here is derived from an EMBL/GenBank/DDBJ whole genome shotgun (WGS) entry which is preliminary data.</text>
</comment>
<evidence type="ECO:0000313" key="2">
    <source>
        <dbReference type="EMBL" id="MEQ2687982.1"/>
    </source>
</evidence>
<keyword evidence="3" id="KW-1185">Reference proteome</keyword>
<dbReference type="EMBL" id="JBBNIB010000115">
    <property type="protein sequence ID" value="MEQ2687982.1"/>
    <property type="molecule type" value="Genomic_DNA"/>
</dbReference>
<accession>A0ABV1IMC2</accession>
<proteinExistence type="predicted"/>
<feature type="non-terminal residue" evidence="2">
    <location>
        <position position="1"/>
    </location>
</feature>
<dbReference type="RefSeq" id="WP_349178862.1">
    <property type="nucleotide sequence ID" value="NZ_JBBNIB010000115.1"/>
</dbReference>
<evidence type="ECO:0000256" key="1">
    <source>
        <dbReference type="SAM" id="MobiDB-lite"/>
    </source>
</evidence>
<evidence type="ECO:0000313" key="3">
    <source>
        <dbReference type="Proteomes" id="UP001439984"/>
    </source>
</evidence>
<name>A0ABV1IMC2_9FIRM</name>
<sequence>SPFLVDPARRNRWWFSGSLLTSKENNQPERKSALTPRGAHCHLTEKENQIRATSARSRFPKK</sequence>
<feature type="region of interest" description="Disordered" evidence="1">
    <location>
        <begin position="23"/>
        <end position="62"/>
    </location>
</feature>
<gene>
    <name evidence="2" type="ORF">AAAU72_07310</name>
</gene>